<dbReference type="NCBIfam" id="NF006875">
    <property type="entry name" value="PRK09372.1"/>
    <property type="match status" value="1"/>
</dbReference>
<dbReference type="PANTHER" id="PTHR33254:SF4">
    <property type="entry name" value="4-HYDROXY-4-METHYL-2-OXOGLUTARATE ALDOLASE 3-RELATED"/>
    <property type="match status" value="1"/>
</dbReference>
<comment type="similarity">
    <text evidence="3 9">Belongs to the class II aldolase/RraA-like family.</text>
</comment>
<evidence type="ECO:0000256" key="6">
    <source>
        <dbReference type="ARBA" id="ARBA00023239"/>
    </source>
</evidence>
<evidence type="ECO:0000313" key="11">
    <source>
        <dbReference type="Proteomes" id="UP001500842"/>
    </source>
</evidence>
<gene>
    <name evidence="10" type="primary">rraA</name>
    <name evidence="10" type="ORF">GCM10009788_17000</name>
</gene>
<comment type="catalytic activity">
    <reaction evidence="8 9">
        <text>oxaloacetate + H(+) = pyruvate + CO2</text>
        <dbReference type="Rhea" id="RHEA:15641"/>
        <dbReference type="ChEBI" id="CHEBI:15361"/>
        <dbReference type="ChEBI" id="CHEBI:15378"/>
        <dbReference type="ChEBI" id="CHEBI:16452"/>
        <dbReference type="ChEBI" id="CHEBI:16526"/>
        <dbReference type="EC" id="4.1.1.112"/>
    </reaction>
</comment>
<name>A0ABN2A8F9_9ACTN</name>
<evidence type="ECO:0000256" key="3">
    <source>
        <dbReference type="ARBA" id="ARBA00008621"/>
    </source>
</evidence>
<dbReference type="InterPro" id="IPR010203">
    <property type="entry name" value="RraA"/>
</dbReference>
<keyword evidence="11" id="KW-1185">Reference proteome</keyword>
<evidence type="ECO:0000256" key="9">
    <source>
        <dbReference type="RuleBase" id="RU004338"/>
    </source>
</evidence>
<evidence type="ECO:0000313" key="10">
    <source>
        <dbReference type="EMBL" id="GAA1513086.1"/>
    </source>
</evidence>
<comment type="caution">
    <text evidence="10">The sequence shown here is derived from an EMBL/GenBank/DDBJ whole genome shotgun (WGS) entry which is preliminary data.</text>
</comment>
<dbReference type="Proteomes" id="UP001500842">
    <property type="component" value="Unassembled WGS sequence"/>
</dbReference>
<evidence type="ECO:0000256" key="2">
    <source>
        <dbReference type="ARBA" id="ARBA00001968"/>
    </source>
</evidence>
<evidence type="ECO:0000256" key="4">
    <source>
        <dbReference type="ARBA" id="ARBA00011233"/>
    </source>
</evidence>
<dbReference type="InterPro" id="IPR036704">
    <property type="entry name" value="RraA/RraA-like_sf"/>
</dbReference>
<dbReference type="InterPro" id="IPR005493">
    <property type="entry name" value="RraA/RraA-like"/>
</dbReference>
<evidence type="ECO:0000256" key="8">
    <source>
        <dbReference type="ARBA" id="ARBA00047973"/>
    </source>
</evidence>
<comment type="function">
    <text evidence="7 9">Catalyzes the aldol cleavage of 4-hydroxy-4-methyl-2-oxoglutarate (HMG) into 2 molecules of pyruvate. Also contains a secondary oxaloacetate (OAA) decarboxylase activity due to the common pyruvate enolate transition state formed following C-C bond cleavage in the retro-aldol and decarboxylation reactions.</text>
</comment>
<keyword evidence="5 9" id="KW-0479">Metal-binding</keyword>
<organism evidence="10 11">
    <name type="scientific">Nocardioides humi</name>
    <dbReference type="NCBI Taxonomy" id="449461"/>
    <lineage>
        <taxon>Bacteria</taxon>
        <taxon>Bacillati</taxon>
        <taxon>Actinomycetota</taxon>
        <taxon>Actinomycetes</taxon>
        <taxon>Propionibacteriales</taxon>
        <taxon>Nocardioidaceae</taxon>
        <taxon>Nocardioides</taxon>
    </lineage>
</organism>
<accession>A0ABN2A8F9</accession>
<dbReference type="PANTHER" id="PTHR33254">
    <property type="entry name" value="4-HYDROXY-4-METHYL-2-OXOGLUTARATE ALDOLASE 3-RELATED"/>
    <property type="match status" value="1"/>
</dbReference>
<proteinExistence type="inferred from homology"/>
<dbReference type="Gene3D" id="3.50.30.40">
    <property type="entry name" value="Ribonuclease E inhibitor RraA/RraA-like"/>
    <property type="match status" value="1"/>
</dbReference>
<dbReference type="EC" id="4.1.3.17" evidence="9"/>
<dbReference type="NCBIfam" id="TIGR01935">
    <property type="entry name" value="NOT-MenG"/>
    <property type="match status" value="1"/>
</dbReference>
<dbReference type="Pfam" id="PF03737">
    <property type="entry name" value="RraA-like"/>
    <property type="match status" value="1"/>
</dbReference>
<reference evidence="10 11" key="1">
    <citation type="journal article" date="2019" name="Int. J. Syst. Evol. Microbiol.">
        <title>The Global Catalogue of Microorganisms (GCM) 10K type strain sequencing project: providing services to taxonomists for standard genome sequencing and annotation.</title>
        <authorList>
            <consortium name="The Broad Institute Genomics Platform"/>
            <consortium name="The Broad Institute Genome Sequencing Center for Infectious Disease"/>
            <person name="Wu L."/>
            <person name="Ma J."/>
        </authorList>
    </citation>
    <scope>NUCLEOTIDE SEQUENCE [LARGE SCALE GENOMIC DNA]</scope>
    <source>
        <strain evidence="10 11">JCM 14942</strain>
    </source>
</reference>
<evidence type="ECO:0000256" key="1">
    <source>
        <dbReference type="ARBA" id="ARBA00001342"/>
    </source>
</evidence>
<keyword evidence="6 9" id="KW-0456">Lyase</keyword>
<dbReference type="CDD" id="cd16841">
    <property type="entry name" value="RraA_family"/>
    <property type="match status" value="1"/>
</dbReference>
<evidence type="ECO:0000256" key="7">
    <source>
        <dbReference type="ARBA" id="ARBA00025046"/>
    </source>
</evidence>
<evidence type="ECO:0000256" key="5">
    <source>
        <dbReference type="ARBA" id="ARBA00022723"/>
    </source>
</evidence>
<dbReference type="EC" id="4.1.1.112" evidence="9"/>
<sequence>MAAPAPRSTADLCDEFGDRLESCSLPLRQYGGERAFGGPIVTFRSPEDNLILKQIITEPGEGRVIVVDVHGSTRVAMIGDSMAETAAANGWSGFVINGAVRDVGRLAELPIGVKALGSNPRRSVKSGNGERDVTVSFGGAVFRPGAVLASDDDGIVVLPAADVSAIPNS</sequence>
<dbReference type="EMBL" id="BAAAOR010000014">
    <property type="protein sequence ID" value="GAA1513086.1"/>
    <property type="molecule type" value="Genomic_DNA"/>
</dbReference>
<dbReference type="SUPFAM" id="SSF89562">
    <property type="entry name" value="RraA-like"/>
    <property type="match status" value="1"/>
</dbReference>
<dbReference type="RefSeq" id="WP_141005267.1">
    <property type="nucleotide sequence ID" value="NZ_BAAAOR010000014.1"/>
</dbReference>
<comment type="subunit">
    <text evidence="4 9">Homotrimer.</text>
</comment>
<comment type="cofactor">
    <cofactor evidence="2 9">
        <name>a divalent metal cation</name>
        <dbReference type="ChEBI" id="CHEBI:60240"/>
    </cofactor>
</comment>
<comment type="catalytic activity">
    <reaction evidence="1 9">
        <text>4-hydroxy-4-methyl-2-oxoglutarate = 2 pyruvate</text>
        <dbReference type="Rhea" id="RHEA:22748"/>
        <dbReference type="ChEBI" id="CHEBI:15361"/>
        <dbReference type="ChEBI" id="CHEBI:58276"/>
        <dbReference type="EC" id="4.1.3.17"/>
    </reaction>
</comment>
<protein>
    <recommendedName>
        <fullName evidence="9">4-hydroxy-4-methyl-2-oxoglutarate aldolase</fullName>
        <shortName evidence="9">HMG aldolase</shortName>
        <ecNumber evidence="9">4.1.1.112</ecNumber>
        <ecNumber evidence="9">4.1.3.17</ecNumber>
    </recommendedName>
    <alternativeName>
        <fullName evidence="9">Oxaloacetate decarboxylase</fullName>
    </alternativeName>
</protein>